<dbReference type="InterPro" id="IPR017585">
    <property type="entry name" value="SAF_FlgA"/>
</dbReference>
<dbReference type="SMART" id="SM00858">
    <property type="entry name" value="SAF"/>
    <property type="match status" value="1"/>
</dbReference>
<evidence type="ECO:0000313" key="9">
    <source>
        <dbReference type="EMBL" id="MFK4750967.1"/>
    </source>
</evidence>
<evidence type="ECO:0000313" key="10">
    <source>
        <dbReference type="Proteomes" id="UP001620597"/>
    </source>
</evidence>
<evidence type="ECO:0000256" key="4">
    <source>
        <dbReference type="ARBA" id="ARBA00022729"/>
    </source>
</evidence>
<keyword evidence="9" id="KW-0966">Cell projection</keyword>
<evidence type="ECO:0000256" key="2">
    <source>
        <dbReference type="ARBA" id="ARBA00010474"/>
    </source>
</evidence>
<dbReference type="InterPro" id="IPR013974">
    <property type="entry name" value="SAF"/>
</dbReference>
<dbReference type="PANTHER" id="PTHR36307">
    <property type="entry name" value="FLAGELLA BASAL BODY P-RING FORMATION PROTEIN FLGA"/>
    <property type="match status" value="1"/>
</dbReference>
<dbReference type="InterPro" id="IPR039246">
    <property type="entry name" value="Flagellar_FlgA"/>
</dbReference>
<feature type="domain" description="SAF" evidence="8">
    <location>
        <begin position="108"/>
        <end position="170"/>
    </location>
</feature>
<dbReference type="Gene3D" id="2.30.30.760">
    <property type="match status" value="1"/>
</dbReference>
<keyword evidence="9" id="KW-0969">Cilium</keyword>
<proteinExistence type="inferred from homology"/>
<keyword evidence="5 7" id="KW-0574">Periplasm</keyword>
<evidence type="ECO:0000256" key="1">
    <source>
        <dbReference type="ARBA" id="ARBA00004418"/>
    </source>
</evidence>
<sequence>MRRIIVLLLICQPLWADKLQTAALWTTESWQTTLQHQLLQQWTDISGDAHGNRVSLVGLSPDYQLPACNQTLNIELARPLQPGRNGVELRCASPWWQQFVAVELHVMESVAILTQAARSGDSTASASIQFAEQDLGNLQQGYIRSPEQLQGMEFRRNLRPGTVITPDMLISKLLIERGALVRIHLQRGAIQLQTEGDALSQGRKGDTIRVRNRRSGKSLTAEVIGPGEVTIR</sequence>
<keyword evidence="9" id="KW-0282">Flagellum</keyword>
<evidence type="ECO:0000256" key="5">
    <source>
        <dbReference type="ARBA" id="ARBA00022764"/>
    </source>
</evidence>
<dbReference type="CDD" id="cd11614">
    <property type="entry name" value="SAF_CpaB_FlgA_like"/>
    <property type="match status" value="1"/>
</dbReference>
<dbReference type="RefSeq" id="WP_416204507.1">
    <property type="nucleotide sequence ID" value="NZ_JBBKTX010000001.1"/>
</dbReference>
<keyword evidence="4" id="KW-0732">Signal</keyword>
<dbReference type="Gene3D" id="3.90.1210.10">
    <property type="entry name" value="Antifreeze-like/N-acetylneuraminic acid synthase C-terminal domain"/>
    <property type="match status" value="1"/>
</dbReference>
<comment type="similarity">
    <text evidence="2 7">Belongs to the FlgA family.</text>
</comment>
<evidence type="ECO:0000256" key="7">
    <source>
        <dbReference type="RuleBase" id="RU362063"/>
    </source>
</evidence>
<evidence type="ECO:0000256" key="6">
    <source>
        <dbReference type="ARBA" id="ARBA00025643"/>
    </source>
</evidence>
<dbReference type="EMBL" id="JBBKTX010000001">
    <property type="protein sequence ID" value="MFK4750967.1"/>
    <property type="molecule type" value="Genomic_DNA"/>
</dbReference>
<dbReference type="Proteomes" id="UP001620597">
    <property type="component" value="Unassembled WGS sequence"/>
</dbReference>
<organism evidence="9 10">
    <name type="scientific">Oceanobacter antarcticus</name>
    <dbReference type="NCBI Taxonomy" id="3133425"/>
    <lineage>
        <taxon>Bacteria</taxon>
        <taxon>Pseudomonadati</taxon>
        <taxon>Pseudomonadota</taxon>
        <taxon>Gammaproteobacteria</taxon>
        <taxon>Oceanospirillales</taxon>
        <taxon>Oceanospirillaceae</taxon>
        <taxon>Oceanobacter</taxon>
    </lineage>
</organism>
<name>A0ABW8NDF2_9GAMM</name>
<evidence type="ECO:0000256" key="3">
    <source>
        <dbReference type="ARBA" id="ARBA00014754"/>
    </source>
</evidence>
<dbReference type="NCBIfam" id="TIGR03170">
    <property type="entry name" value="flgA_cterm"/>
    <property type="match status" value="1"/>
</dbReference>
<keyword evidence="7" id="KW-1005">Bacterial flagellum biogenesis</keyword>
<dbReference type="Pfam" id="PF17656">
    <property type="entry name" value="ChapFlgA_N"/>
    <property type="match status" value="1"/>
</dbReference>
<dbReference type="InterPro" id="IPR041231">
    <property type="entry name" value="FlgA_N"/>
</dbReference>
<keyword evidence="10" id="KW-1185">Reference proteome</keyword>
<evidence type="ECO:0000259" key="8">
    <source>
        <dbReference type="SMART" id="SM00858"/>
    </source>
</evidence>
<comment type="caution">
    <text evidence="9">The sequence shown here is derived from an EMBL/GenBank/DDBJ whole genome shotgun (WGS) entry which is preliminary data.</text>
</comment>
<comment type="function">
    <text evidence="6 7">Involved in the assembly process of the P-ring formation. It may associate with FlgF on the rod constituting a structure essential for the P-ring assembly or may act as a modulator protein for the P-ring assembly.</text>
</comment>
<dbReference type="Pfam" id="PF13144">
    <property type="entry name" value="ChapFlgA"/>
    <property type="match status" value="1"/>
</dbReference>
<comment type="subcellular location">
    <subcellularLocation>
        <location evidence="1 7">Periplasm</location>
    </subcellularLocation>
</comment>
<dbReference type="PANTHER" id="PTHR36307:SF1">
    <property type="entry name" value="FLAGELLA BASAL BODY P-RING FORMATION PROTEIN FLGA"/>
    <property type="match status" value="1"/>
</dbReference>
<gene>
    <name evidence="9" type="primary">flgA</name>
    <name evidence="9" type="ORF">WG929_00960</name>
</gene>
<reference evidence="9 10" key="1">
    <citation type="submission" date="2024-03" db="EMBL/GenBank/DDBJ databases">
        <title>High-quality draft genome sequence of Oceanobacter sp. wDCs-4.</title>
        <authorList>
            <person name="Dong C."/>
        </authorList>
    </citation>
    <scope>NUCLEOTIDE SEQUENCE [LARGE SCALE GENOMIC DNA]</scope>
    <source>
        <strain evidence="10">wDCs-4</strain>
    </source>
</reference>
<accession>A0ABW8NDF2</accession>
<protein>
    <recommendedName>
        <fullName evidence="3 7">Flagella basal body P-ring formation protein FlgA</fullName>
    </recommendedName>
</protein>